<evidence type="ECO:0000313" key="1">
    <source>
        <dbReference type="EMBL" id="EUC33987.1"/>
    </source>
</evidence>
<protein>
    <submittedName>
        <fullName evidence="1">Uncharacterized protein</fullName>
    </submittedName>
</protein>
<dbReference type="GeneID" id="19150413"/>
<organism evidence="1 2">
    <name type="scientific">Cochliobolus carbonum (strain 26-R-13)</name>
    <name type="common">Maize leaf spot fungus</name>
    <name type="synonym">Bipolaris zeicola</name>
    <dbReference type="NCBI Taxonomy" id="930089"/>
    <lineage>
        <taxon>Eukaryota</taxon>
        <taxon>Fungi</taxon>
        <taxon>Dikarya</taxon>
        <taxon>Ascomycota</taxon>
        <taxon>Pezizomycotina</taxon>
        <taxon>Dothideomycetes</taxon>
        <taxon>Pleosporomycetidae</taxon>
        <taxon>Pleosporales</taxon>
        <taxon>Pleosporineae</taxon>
        <taxon>Pleosporaceae</taxon>
        <taxon>Bipolaris</taxon>
    </lineage>
</organism>
<keyword evidence="2" id="KW-1185">Reference proteome</keyword>
<dbReference type="RefSeq" id="XP_007711692.1">
    <property type="nucleotide sequence ID" value="XM_007713502.1"/>
</dbReference>
<dbReference type="EMBL" id="KI964599">
    <property type="protein sequence ID" value="EUC33987.1"/>
    <property type="molecule type" value="Genomic_DNA"/>
</dbReference>
<feature type="non-terminal residue" evidence="1">
    <location>
        <position position="55"/>
    </location>
</feature>
<dbReference type="AlphaFoldDB" id="W6Y2M8"/>
<proteinExistence type="predicted"/>
<dbReference type="Proteomes" id="UP000053841">
    <property type="component" value="Unassembled WGS sequence"/>
</dbReference>
<dbReference type="KEGG" id="bze:COCCADRAFT_64160"/>
<accession>W6Y2M8</accession>
<name>W6Y2M8_COCC2</name>
<evidence type="ECO:0000313" key="2">
    <source>
        <dbReference type="Proteomes" id="UP000053841"/>
    </source>
</evidence>
<feature type="non-terminal residue" evidence="1">
    <location>
        <position position="1"/>
    </location>
</feature>
<gene>
    <name evidence="1" type="ORF">COCCADRAFT_64160</name>
</gene>
<dbReference type="HOGENOM" id="CLU_3074113_0_0_1"/>
<reference evidence="1 2" key="1">
    <citation type="journal article" date="2013" name="PLoS Genet.">
        <title>Comparative genome structure, secondary metabolite, and effector coding capacity across Cochliobolus pathogens.</title>
        <authorList>
            <person name="Condon B.J."/>
            <person name="Leng Y."/>
            <person name="Wu D."/>
            <person name="Bushley K.E."/>
            <person name="Ohm R.A."/>
            <person name="Otillar R."/>
            <person name="Martin J."/>
            <person name="Schackwitz W."/>
            <person name="Grimwood J."/>
            <person name="MohdZainudin N."/>
            <person name="Xue C."/>
            <person name="Wang R."/>
            <person name="Manning V.A."/>
            <person name="Dhillon B."/>
            <person name="Tu Z.J."/>
            <person name="Steffenson B.J."/>
            <person name="Salamov A."/>
            <person name="Sun H."/>
            <person name="Lowry S."/>
            <person name="LaButti K."/>
            <person name="Han J."/>
            <person name="Copeland A."/>
            <person name="Lindquist E."/>
            <person name="Barry K."/>
            <person name="Schmutz J."/>
            <person name="Baker S.E."/>
            <person name="Ciuffetti L.M."/>
            <person name="Grigoriev I.V."/>
            <person name="Zhong S."/>
            <person name="Turgeon B.G."/>
        </authorList>
    </citation>
    <scope>NUCLEOTIDE SEQUENCE [LARGE SCALE GENOMIC DNA]</scope>
    <source>
        <strain evidence="1 2">26-R-13</strain>
    </source>
</reference>
<sequence length="55" mass="6318">FKHLILVDGNPCNCGNTIVNHATEMKQSEYKYPCLGDTLELWGSWVRFGLYTKIL</sequence>